<accession>A0A225DR88</accession>
<dbReference type="Proteomes" id="UP000214646">
    <property type="component" value="Unassembled WGS sequence"/>
</dbReference>
<keyword evidence="2" id="KW-1185">Reference proteome</keyword>
<comment type="caution">
    <text evidence="1">The sequence shown here is derived from an EMBL/GenBank/DDBJ whole genome shotgun (WGS) entry which is preliminary data.</text>
</comment>
<dbReference type="Pfam" id="PF10936">
    <property type="entry name" value="DUF2617"/>
    <property type="match status" value="1"/>
</dbReference>
<dbReference type="OrthoDB" id="263569at2"/>
<dbReference type="InterPro" id="IPR024486">
    <property type="entry name" value="DUF2617"/>
</dbReference>
<gene>
    <name evidence="1" type="ORF">FRUB_03511</name>
</gene>
<reference evidence="2" key="1">
    <citation type="submission" date="2017-06" db="EMBL/GenBank/DDBJ databases">
        <title>Genome analysis of Fimbriiglobus ruber SP5, the first member of the order Planctomycetales with confirmed chitinolytic capability.</title>
        <authorList>
            <person name="Ravin N.V."/>
            <person name="Rakitin A.L."/>
            <person name="Ivanova A.A."/>
            <person name="Beletsky A.V."/>
            <person name="Kulichevskaya I.S."/>
            <person name="Mardanov A.V."/>
            <person name="Dedysh S.N."/>
        </authorList>
    </citation>
    <scope>NUCLEOTIDE SEQUENCE [LARGE SCALE GENOMIC DNA]</scope>
    <source>
        <strain evidence="2">SP5</strain>
    </source>
</reference>
<name>A0A225DR88_9BACT</name>
<evidence type="ECO:0008006" key="3">
    <source>
        <dbReference type="Google" id="ProtNLM"/>
    </source>
</evidence>
<sequence>MNHPIIRPRVADLEFRVYDRPLHPELFETLALRRVRRDGYSLAVRMIPTGHVLEWAKGDAYLAEMTTTTDQPLPAHGRRLAHPFRGEKRGRYEVAPGVRYQMNLQVEVLAPEVFLHVHEELIADGAKRGLLFHFRPHYRLGLSPIGYVTVEPVPSGLCVAAFHTFPDEFAVVKTQSLIEAVPVQ</sequence>
<dbReference type="AlphaFoldDB" id="A0A225DR88"/>
<dbReference type="RefSeq" id="WP_088254700.1">
    <property type="nucleotide sequence ID" value="NZ_NIDE01000004.1"/>
</dbReference>
<evidence type="ECO:0000313" key="1">
    <source>
        <dbReference type="EMBL" id="OWK43912.1"/>
    </source>
</evidence>
<proteinExistence type="predicted"/>
<evidence type="ECO:0000313" key="2">
    <source>
        <dbReference type="Proteomes" id="UP000214646"/>
    </source>
</evidence>
<dbReference type="EMBL" id="NIDE01000004">
    <property type="protein sequence ID" value="OWK43912.1"/>
    <property type="molecule type" value="Genomic_DNA"/>
</dbReference>
<organism evidence="1 2">
    <name type="scientific">Fimbriiglobus ruber</name>
    <dbReference type="NCBI Taxonomy" id="1908690"/>
    <lineage>
        <taxon>Bacteria</taxon>
        <taxon>Pseudomonadati</taxon>
        <taxon>Planctomycetota</taxon>
        <taxon>Planctomycetia</taxon>
        <taxon>Gemmatales</taxon>
        <taxon>Gemmataceae</taxon>
        <taxon>Fimbriiglobus</taxon>
    </lineage>
</organism>
<protein>
    <recommendedName>
        <fullName evidence="3">DUF2617 domain-containing protein</fullName>
    </recommendedName>
</protein>